<dbReference type="CDD" id="cd01335">
    <property type="entry name" value="Radical_SAM"/>
    <property type="match status" value="1"/>
</dbReference>
<comment type="cofactor">
    <cofactor evidence="1">
        <name>[4Fe-4S] cluster</name>
        <dbReference type="ChEBI" id="CHEBI:49883"/>
    </cofactor>
</comment>
<feature type="domain" description="Elp3/MiaA/NifB-like radical SAM core" evidence="16">
    <location>
        <begin position="93"/>
        <end position="465"/>
    </location>
</feature>
<dbReference type="SFLD" id="SFLDG01086">
    <property type="entry name" value="elongater_protein-like"/>
    <property type="match status" value="1"/>
</dbReference>
<evidence type="ECO:0000256" key="9">
    <source>
        <dbReference type="ARBA" id="ARBA00022723"/>
    </source>
</evidence>
<keyword evidence="10" id="KW-0694">RNA-binding</keyword>
<dbReference type="SFLD" id="SFLDS00029">
    <property type="entry name" value="Radical_SAM"/>
    <property type="match status" value="1"/>
</dbReference>
<evidence type="ECO:0000256" key="10">
    <source>
        <dbReference type="ARBA" id="ARBA00022884"/>
    </source>
</evidence>
<dbReference type="GO" id="GO:0005737">
    <property type="term" value="C:cytoplasm"/>
    <property type="evidence" value="ECO:0007669"/>
    <property type="project" value="TreeGrafter"/>
</dbReference>
<keyword evidence="5" id="KW-0820">tRNA-binding</keyword>
<evidence type="ECO:0000259" key="16">
    <source>
        <dbReference type="SMART" id="SM00729"/>
    </source>
</evidence>
<keyword evidence="9" id="KW-0479">Metal-binding</keyword>
<keyword evidence="7" id="KW-0949">S-adenosyl-L-methionine</keyword>
<evidence type="ECO:0000256" key="7">
    <source>
        <dbReference type="ARBA" id="ARBA00022691"/>
    </source>
</evidence>
<dbReference type="GO" id="GO:0000049">
    <property type="term" value="F:tRNA binding"/>
    <property type="evidence" value="ECO:0007669"/>
    <property type="project" value="UniProtKB-KW"/>
</dbReference>
<dbReference type="InterPro" id="IPR016181">
    <property type="entry name" value="Acyl_CoA_acyltransferase"/>
</dbReference>
<evidence type="ECO:0000256" key="3">
    <source>
        <dbReference type="ARBA" id="ARBA00005494"/>
    </source>
</evidence>
<dbReference type="GO" id="GO:0033588">
    <property type="term" value="C:elongator holoenzyme complex"/>
    <property type="evidence" value="ECO:0007669"/>
    <property type="project" value="TreeGrafter"/>
</dbReference>
<dbReference type="GO" id="GO:0002926">
    <property type="term" value="P:tRNA wobble base 5-methoxycarbonylmethyl-2-thiouridinylation"/>
    <property type="evidence" value="ECO:0007669"/>
    <property type="project" value="TreeGrafter"/>
</dbReference>
<dbReference type="PANTHER" id="PTHR11135:SF2">
    <property type="entry name" value="ELONGATOR COMPLEX PROTEIN 3"/>
    <property type="match status" value="1"/>
</dbReference>
<dbReference type="Gene3D" id="3.40.630.30">
    <property type="match status" value="1"/>
</dbReference>
<keyword evidence="4" id="KW-0004">4Fe-4S</keyword>
<evidence type="ECO:0000313" key="18">
    <source>
        <dbReference type="Proteomes" id="UP000293345"/>
    </source>
</evidence>
<evidence type="ECO:0000256" key="13">
    <source>
        <dbReference type="ARBA" id="ARBA00023315"/>
    </source>
</evidence>
<dbReference type="InterPro" id="IPR039661">
    <property type="entry name" value="ELP3"/>
</dbReference>
<evidence type="ECO:0000256" key="15">
    <source>
        <dbReference type="ARBA" id="ARBA00047372"/>
    </source>
</evidence>
<sequence length="658" mass="73483">MEKTLLNIISKLRRTSGPLDPNALDRIIRARNREVAGPVRHVAKKNLLPLYQDIKAHQPQTWASWDISPELEARLVRTLQVKPRRTASGVATVTVLTKPWPCSSACLYCPNDVRMPKSYLHDEPACQRAERNWFDPYLQVTARLRTLHQMGHVTDKVELIVLGGTWSDYPDAYQIWYMHELFRALNDMSSEAAVEHEAQARRERYRSAGIANERDDLAAWAAKAQARVTAGQATYNQTVRELYACGTSANAQSSRDNAIFAQIKTSGAKQATGVSGCPGSPHLVSSTPDAHATAQTPRTGWAAVATWQTATFSQLEALQRANETAEHRCVGLVVETRPDAVTPQRLATLRRLGCTKLQMGIQSLDERILAANHRGIGTDRMREAFELARIFGFKTHAHFMTNLLGATPESDAADYLRMVDDPAFKPDEVKLYPCALVDGTGLVDRWHRGTWRPYTENELVNLLADDMLATPPFTRISRMIRDISAHDIMTGNKKVNLRQLVDQELSRRGAPVQEIRTREIAFGAAAGDQLTLAEVAYETANTHEVFLQWVRDDNRIAGFLRLSLPRAQYVAEHACDLPIHPGEAMIREVHVYGRVAGLHQGGENAQHRGLGSKLIERACDIARNEGYSAINVISAVGTRGYYRARGFTDNGLYQQRQL</sequence>
<dbReference type="InterPro" id="IPR000182">
    <property type="entry name" value="GNAT_dom"/>
</dbReference>
<comment type="caution">
    <text evidence="17">The sequence shown here is derived from an EMBL/GenBank/DDBJ whole genome shotgun (WGS) entry which is preliminary data.</text>
</comment>
<evidence type="ECO:0000256" key="8">
    <source>
        <dbReference type="ARBA" id="ARBA00022694"/>
    </source>
</evidence>
<gene>
    <name evidence="17" type="ORF">ET524_10145</name>
</gene>
<evidence type="ECO:0000256" key="1">
    <source>
        <dbReference type="ARBA" id="ARBA00001966"/>
    </source>
</evidence>
<organism evidence="17 18">
    <name type="scientific">Senegalimassilia faecalis</name>
    <dbReference type="NCBI Taxonomy" id="2509433"/>
    <lineage>
        <taxon>Bacteria</taxon>
        <taxon>Bacillati</taxon>
        <taxon>Actinomycetota</taxon>
        <taxon>Coriobacteriia</taxon>
        <taxon>Coriobacteriales</taxon>
        <taxon>Coriobacteriaceae</taxon>
        <taxon>Senegalimassilia</taxon>
    </lineage>
</organism>
<dbReference type="SUPFAM" id="SSF102114">
    <property type="entry name" value="Radical SAM enzymes"/>
    <property type="match status" value="1"/>
</dbReference>
<dbReference type="InterPro" id="IPR034687">
    <property type="entry name" value="ELP3-like"/>
</dbReference>
<dbReference type="SMART" id="SM00729">
    <property type="entry name" value="Elp3"/>
    <property type="match status" value="1"/>
</dbReference>
<name>A0A4Q2K084_9ACTN</name>
<dbReference type="Pfam" id="PF16199">
    <property type="entry name" value="Radical_SAM_C"/>
    <property type="match status" value="1"/>
</dbReference>
<keyword evidence="11" id="KW-0408">Iron</keyword>
<evidence type="ECO:0000313" key="17">
    <source>
        <dbReference type="EMBL" id="RXZ54799.1"/>
    </source>
</evidence>
<dbReference type="GO" id="GO:0051539">
    <property type="term" value="F:4 iron, 4 sulfur cluster binding"/>
    <property type="evidence" value="ECO:0007669"/>
    <property type="project" value="UniProtKB-KW"/>
</dbReference>
<dbReference type="RefSeq" id="WP_129425532.1">
    <property type="nucleotide sequence ID" value="NZ_SDPW01000001.1"/>
</dbReference>
<keyword evidence="6 17" id="KW-0808">Transferase</keyword>
<dbReference type="GO" id="GO:0106261">
    <property type="term" value="F:tRNA uridine(34) acetyltransferase activity"/>
    <property type="evidence" value="ECO:0007669"/>
    <property type="project" value="UniProtKB-EC"/>
</dbReference>
<dbReference type="OrthoDB" id="9815044at2"/>
<keyword evidence="8" id="KW-0819">tRNA processing</keyword>
<evidence type="ECO:0000256" key="12">
    <source>
        <dbReference type="ARBA" id="ARBA00023014"/>
    </source>
</evidence>
<comment type="similarity">
    <text evidence="3">Belongs to the ELP3 family.</text>
</comment>
<keyword evidence="12" id="KW-0411">Iron-sulfur</keyword>
<dbReference type="EMBL" id="SDPW01000001">
    <property type="protein sequence ID" value="RXZ54799.1"/>
    <property type="molecule type" value="Genomic_DNA"/>
</dbReference>
<evidence type="ECO:0000256" key="4">
    <source>
        <dbReference type="ARBA" id="ARBA00022485"/>
    </source>
</evidence>
<evidence type="ECO:0000256" key="2">
    <source>
        <dbReference type="ARBA" id="ARBA00005217"/>
    </source>
</evidence>
<evidence type="ECO:0000256" key="11">
    <source>
        <dbReference type="ARBA" id="ARBA00023004"/>
    </source>
</evidence>
<dbReference type="EC" id="2.3.1.311" evidence="14"/>
<keyword evidence="18" id="KW-1185">Reference proteome</keyword>
<dbReference type="SUPFAM" id="SSF55729">
    <property type="entry name" value="Acyl-CoA N-acyltransferases (Nat)"/>
    <property type="match status" value="1"/>
</dbReference>
<evidence type="ECO:0000256" key="5">
    <source>
        <dbReference type="ARBA" id="ARBA00022555"/>
    </source>
</evidence>
<keyword evidence="13" id="KW-0012">Acyltransferase</keyword>
<dbReference type="InterPro" id="IPR007197">
    <property type="entry name" value="rSAM"/>
</dbReference>
<dbReference type="InterPro" id="IPR058240">
    <property type="entry name" value="rSAM_sf"/>
</dbReference>
<dbReference type="InterPro" id="IPR032432">
    <property type="entry name" value="Radical_SAM_C"/>
</dbReference>
<evidence type="ECO:0000256" key="6">
    <source>
        <dbReference type="ARBA" id="ARBA00022679"/>
    </source>
</evidence>
<dbReference type="CDD" id="cd04301">
    <property type="entry name" value="NAT_SF"/>
    <property type="match status" value="1"/>
</dbReference>
<dbReference type="Pfam" id="PF00583">
    <property type="entry name" value="Acetyltransf_1"/>
    <property type="match status" value="1"/>
</dbReference>
<dbReference type="Pfam" id="PF04055">
    <property type="entry name" value="Radical_SAM"/>
    <property type="match status" value="1"/>
</dbReference>
<protein>
    <recommendedName>
        <fullName evidence="14">tRNA carboxymethyluridine synthase</fullName>
        <ecNumber evidence="14">2.3.1.311</ecNumber>
    </recommendedName>
</protein>
<dbReference type="SFLD" id="SFLDF00344">
    <property type="entry name" value="ELP3-like"/>
    <property type="match status" value="1"/>
</dbReference>
<comment type="catalytic activity">
    <reaction evidence="15">
        <text>uridine(34) in tRNA + acetyl-CoA + S-adenosyl-L-methionine + H2O = 5-(carboxymethyl)uridine(34) in tRNA + 5'-deoxyadenosine + L-methionine + CoA + 2 H(+)</text>
        <dbReference type="Rhea" id="RHEA:61020"/>
        <dbReference type="Rhea" id="RHEA-COMP:10407"/>
        <dbReference type="Rhea" id="RHEA-COMP:11727"/>
        <dbReference type="ChEBI" id="CHEBI:15377"/>
        <dbReference type="ChEBI" id="CHEBI:15378"/>
        <dbReference type="ChEBI" id="CHEBI:17319"/>
        <dbReference type="ChEBI" id="CHEBI:57287"/>
        <dbReference type="ChEBI" id="CHEBI:57288"/>
        <dbReference type="ChEBI" id="CHEBI:57844"/>
        <dbReference type="ChEBI" id="CHEBI:59789"/>
        <dbReference type="ChEBI" id="CHEBI:65315"/>
        <dbReference type="ChEBI" id="CHEBI:74882"/>
        <dbReference type="EC" id="2.3.1.311"/>
    </reaction>
    <physiologicalReaction direction="left-to-right" evidence="15">
        <dbReference type="Rhea" id="RHEA:61021"/>
    </physiologicalReaction>
</comment>
<accession>A0A4Q2K084</accession>
<comment type="pathway">
    <text evidence="2">tRNA modification.</text>
</comment>
<dbReference type="Proteomes" id="UP000293345">
    <property type="component" value="Unassembled WGS sequence"/>
</dbReference>
<reference evidence="17 18" key="1">
    <citation type="submission" date="2019-01" db="EMBL/GenBank/DDBJ databases">
        <title>Senegalimassilia sp. nov. KGMB04484 isolated human feces.</title>
        <authorList>
            <person name="Han K.-I."/>
            <person name="Kim J.-S."/>
            <person name="Lee K.C."/>
            <person name="Suh M.K."/>
            <person name="Eom M.K."/>
            <person name="Lee J.H."/>
            <person name="Park S.-H."/>
            <person name="Kang S.W."/>
            <person name="Park J.-E."/>
            <person name="Oh B.S."/>
            <person name="Yu S.Y."/>
            <person name="Choi S.-H."/>
            <person name="Lee D.H."/>
            <person name="Yoon H."/>
            <person name="Kim B.-Y."/>
            <person name="Lee J.H."/>
            <person name="Lee J.-S."/>
        </authorList>
    </citation>
    <scope>NUCLEOTIDE SEQUENCE [LARGE SCALE GENOMIC DNA]</scope>
    <source>
        <strain evidence="17 18">KGMB04484</strain>
    </source>
</reference>
<dbReference type="PANTHER" id="PTHR11135">
    <property type="entry name" value="HISTONE ACETYLTRANSFERASE-RELATED"/>
    <property type="match status" value="1"/>
</dbReference>
<evidence type="ECO:0000256" key="14">
    <source>
        <dbReference type="ARBA" id="ARBA00044771"/>
    </source>
</evidence>
<dbReference type="AlphaFoldDB" id="A0A4Q2K084"/>
<proteinExistence type="inferred from homology"/>
<dbReference type="InterPro" id="IPR006638">
    <property type="entry name" value="Elp3/MiaA/NifB-like_rSAM"/>
</dbReference>
<dbReference type="GO" id="GO:0046872">
    <property type="term" value="F:metal ion binding"/>
    <property type="evidence" value="ECO:0007669"/>
    <property type="project" value="UniProtKB-KW"/>
</dbReference>